<dbReference type="Gramene" id="Jr12_06190_p1">
    <property type="protein sequence ID" value="cds.Jr12_06190_p1"/>
    <property type="gene ID" value="Jr12_06190"/>
</dbReference>
<comment type="subcellular location">
    <subcellularLocation>
        <location evidence="1">Nucleus</location>
    </subcellularLocation>
</comment>
<keyword evidence="1" id="KW-0863">Zinc-finger</keyword>
<organism evidence="2 3">
    <name type="scientific">Juglans regia</name>
    <name type="common">English walnut</name>
    <dbReference type="NCBI Taxonomy" id="51240"/>
    <lineage>
        <taxon>Eukaryota</taxon>
        <taxon>Viridiplantae</taxon>
        <taxon>Streptophyta</taxon>
        <taxon>Embryophyta</taxon>
        <taxon>Tracheophyta</taxon>
        <taxon>Spermatophyta</taxon>
        <taxon>Magnoliopsida</taxon>
        <taxon>eudicotyledons</taxon>
        <taxon>Gunneridae</taxon>
        <taxon>Pentapetalae</taxon>
        <taxon>rosids</taxon>
        <taxon>fabids</taxon>
        <taxon>Fagales</taxon>
        <taxon>Juglandaceae</taxon>
        <taxon>Juglans</taxon>
    </lineage>
</organism>
<dbReference type="InterPro" id="IPR031052">
    <property type="entry name" value="FHY3/FAR1"/>
</dbReference>
<comment type="function">
    <text evidence="1">Putative transcription activator involved in regulating light control of development.</text>
</comment>
<reference evidence="3" key="1">
    <citation type="submission" date="2025-08" db="UniProtKB">
        <authorList>
            <consortium name="RefSeq"/>
        </authorList>
    </citation>
    <scope>IDENTIFICATION</scope>
    <source>
        <tissue evidence="3">Leaves</tissue>
    </source>
</reference>
<evidence type="ECO:0000313" key="3">
    <source>
        <dbReference type="RefSeq" id="XP_018834109.1"/>
    </source>
</evidence>
<dbReference type="AlphaFoldDB" id="A0A2I4FR33"/>
<dbReference type="RefSeq" id="XP_018834109.1">
    <property type="nucleotide sequence ID" value="XM_018978564.1"/>
</dbReference>
<keyword evidence="2" id="KW-1185">Reference proteome</keyword>
<dbReference type="GO" id="GO:0005634">
    <property type="term" value="C:nucleus"/>
    <property type="evidence" value="ECO:0007669"/>
    <property type="project" value="UniProtKB-SubCell"/>
</dbReference>
<protein>
    <recommendedName>
        <fullName evidence="1">Protein FAR1-RELATED SEQUENCE</fullName>
    </recommendedName>
</protein>
<keyword evidence="1" id="KW-0539">Nucleus</keyword>
<dbReference type="Proteomes" id="UP000235220">
    <property type="component" value="Chromosome 12"/>
</dbReference>
<dbReference type="PANTHER" id="PTHR31669">
    <property type="entry name" value="PROTEIN FAR1-RELATED SEQUENCE 10-RELATED"/>
    <property type="match status" value="1"/>
</dbReference>
<evidence type="ECO:0000313" key="2">
    <source>
        <dbReference type="Proteomes" id="UP000235220"/>
    </source>
</evidence>
<gene>
    <name evidence="3" type="primary">LOC109001322</name>
</gene>
<dbReference type="GO" id="GO:0006355">
    <property type="term" value="P:regulation of DNA-templated transcription"/>
    <property type="evidence" value="ECO:0007669"/>
    <property type="project" value="UniProtKB-UniRule"/>
</dbReference>
<keyword evidence="1" id="KW-0862">Zinc</keyword>
<dbReference type="GeneID" id="109001322"/>
<dbReference type="OrthoDB" id="2422440at2759"/>
<evidence type="ECO:0000256" key="1">
    <source>
        <dbReference type="RuleBase" id="RU367018"/>
    </source>
</evidence>
<accession>A0A2I4FR33</accession>
<comment type="similarity">
    <text evidence="1">Belongs to the FHY3/FAR1 family.</text>
</comment>
<dbReference type="PANTHER" id="PTHR31669:SF283">
    <property type="entry name" value="PROTEIN FAR1-RELATED SEQUENCE"/>
    <property type="match status" value="1"/>
</dbReference>
<keyword evidence="1" id="KW-0479">Metal-binding</keyword>
<dbReference type="KEGG" id="jre:109001322"/>
<proteinExistence type="inferred from homology"/>
<dbReference type="GO" id="GO:0008270">
    <property type="term" value="F:zinc ion binding"/>
    <property type="evidence" value="ECO:0007669"/>
    <property type="project" value="UniProtKB-UniRule"/>
</dbReference>
<sequence length="471" mass="55085">MPPAFFSHFNPYSHLILYPNANPYHPQPLIKPFPSSTNYPNLLNPCSSIEVEKTLIQDSDSRDDEFDQHNLNGQDEDWGTILEVDNEQDGVDGQHEITPEAHIEVEEEDDDEIENGNVFNENSTLEEPTRRLIFHTKQDLQAYYKQYGKQLGFGVNIQRVKKDVDGGFENLQFLEKDCRNYIDKARQLCLDKGGAKALRAYFMRMQVMNDGFSALMDLDYDLRLKNMFWADGRSRTAYDYFGDVLTFDTTYLTNRYCLWHIMRKLLEKLASNAQYHSGLKSTLQRCVYDCQTAEEFEKHWGLFLDTYNLHDHAWLQSLYSERMHWVPVYLKDAFWTGMSTTQRSESMNAFFDGFVHSSTTLKEFVDQFDNALRKKVENENAADFHYFNCTIPCISPLPFERIFQHLYTIAKFKEVQKEIMGMICCNAHLYKNKGAISTYHVDDKINTDDFVKLVAFSIYFNKDELEVKCSC</sequence>
<dbReference type="STRING" id="51240.A0A2I4FR33"/>
<name>A0A2I4FR33_JUGRE</name>